<dbReference type="GO" id="GO:0005254">
    <property type="term" value="F:chloride channel activity"/>
    <property type="evidence" value="ECO:0007669"/>
    <property type="project" value="TreeGrafter"/>
</dbReference>
<dbReference type="GO" id="GO:0016020">
    <property type="term" value="C:membrane"/>
    <property type="evidence" value="ECO:0007669"/>
    <property type="project" value="UniProtKB-SubCell"/>
</dbReference>
<keyword evidence="4 5" id="KW-0472">Membrane</keyword>
<dbReference type="EMBL" id="JAPDFR010000004">
    <property type="protein sequence ID" value="KAK0387099.1"/>
    <property type="molecule type" value="Genomic_DNA"/>
</dbReference>
<dbReference type="Pfam" id="PF04547">
    <property type="entry name" value="Anoctamin"/>
    <property type="match status" value="1"/>
</dbReference>
<dbReference type="Proteomes" id="UP001175261">
    <property type="component" value="Unassembled WGS sequence"/>
</dbReference>
<feature type="transmembrane region" description="Helical" evidence="5">
    <location>
        <begin position="318"/>
        <end position="337"/>
    </location>
</feature>
<evidence type="ECO:0000256" key="4">
    <source>
        <dbReference type="ARBA" id="ARBA00023136"/>
    </source>
</evidence>
<comment type="caution">
    <text evidence="8">The sequence shown here is derived from an EMBL/GenBank/DDBJ whole genome shotgun (WGS) entry which is preliminary data.</text>
</comment>
<dbReference type="InterPro" id="IPR049452">
    <property type="entry name" value="Anoctamin_TM"/>
</dbReference>
<evidence type="ECO:0000256" key="3">
    <source>
        <dbReference type="ARBA" id="ARBA00022989"/>
    </source>
</evidence>
<feature type="domain" description="Anoctamin alpha-beta plait" evidence="7">
    <location>
        <begin position="18"/>
        <end position="139"/>
    </location>
</feature>
<keyword evidence="3 5" id="KW-1133">Transmembrane helix</keyword>
<dbReference type="Pfam" id="PF20877">
    <property type="entry name" value="Anoctamin_N"/>
    <property type="match status" value="1"/>
</dbReference>
<evidence type="ECO:0000313" key="8">
    <source>
        <dbReference type="EMBL" id="KAK0387099.1"/>
    </source>
</evidence>
<feature type="transmembrane region" description="Helical" evidence="5">
    <location>
        <begin position="283"/>
        <end position="306"/>
    </location>
</feature>
<feature type="transmembrane region" description="Helical" evidence="5">
    <location>
        <begin position="211"/>
        <end position="230"/>
    </location>
</feature>
<dbReference type="InterPro" id="IPR007632">
    <property type="entry name" value="Anoctamin"/>
</dbReference>
<dbReference type="PANTHER" id="PTHR12308:SF77">
    <property type="entry name" value="MEMBRANE STRESS RESPONSE PROTEIN (IST2), PUTATIVE (AFU_ORTHOLOGUE AFUA_4G03330)-RELATED"/>
    <property type="match status" value="1"/>
</dbReference>
<keyword evidence="2 5" id="KW-0812">Transmembrane</keyword>
<evidence type="ECO:0000256" key="2">
    <source>
        <dbReference type="ARBA" id="ARBA00022692"/>
    </source>
</evidence>
<evidence type="ECO:0000313" key="9">
    <source>
        <dbReference type="Proteomes" id="UP001175261"/>
    </source>
</evidence>
<keyword evidence="9" id="KW-1185">Reference proteome</keyword>
<gene>
    <name evidence="8" type="ORF">NLU13_5412</name>
</gene>
<evidence type="ECO:0000256" key="5">
    <source>
        <dbReference type="SAM" id="Phobius"/>
    </source>
</evidence>
<sequence>MMPSIKVSNMEAQERYNDKYVILYDFRDLDFDEATAEFTTLLEDLEAVGLHTEVRPGFYQTLLVFVKAPRELLGKAVFKERVKDWLYGVAPVRPEGTKDTVVDGAFEAEDLLALHHLVTHPQDQGGAGITPKVGKWKNVRAVYPPHNARENQTLLRYLSRRFVLSLSDLDRIRDLHGSKVAFYFAFIQNYLMFLTFPAVTGLIAWQWFSNYSMAYAIMTSIWCTIFLEYWKMQEVDLSIRWNTRGINTVKGNRPQFKYTKVVVDENGDKIQTFPRYLQISRQLLQIPFLLIATIALGAIITAVFAIEVLICEAYVGPYQYYLGYLPTVLLAIAIPYITSSLEGIAEMLTEYENHRTADFHEMALNQKIFALNVITNYLPIIITAFVYVPLGEQVVPQLQKVLRSISGRQDFKFSVRGFEVDQDRLRNEVIALTVTGQLIGFLEENILPYVKHKVKQWYRLYRKNYSNDVMLMAMCTDEPEEAAFLDRMRNESTLPDYNVQEDIAELVLQFGYLALFSPAWPLIPLGFFINNWIELRSDFAKISVEHKRPAPVRADGIGAWVSALDTLTWAGSISTAAIVHLFGTHGSGHGTWASLPITIFISEHVLLLLRSLVRWVFERYGSEQVRKERKARYAARLKVLEEIDAHKRAGLGLSVTEKQRRKSVLIGANDTFFMKQIEDGASLAAGKTLFRKVQKAKAERGLDLKKD</sequence>
<accession>A0AA39GIG1</accession>
<dbReference type="AlphaFoldDB" id="A0AA39GIG1"/>
<dbReference type="PANTHER" id="PTHR12308">
    <property type="entry name" value="ANOCTAMIN"/>
    <property type="match status" value="1"/>
</dbReference>
<feature type="domain" description="Anoctamin transmembrane" evidence="6">
    <location>
        <begin position="172"/>
        <end position="631"/>
    </location>
</feature>
<evidence type="ECO:0000259" key="6">
    <source>
        <dbReference type="Pfam" id="PF04547"/>
    </source>
</evidence>
<proteinExistence type="predicted"/>
<dbReference type="InterPro" id="IPR049456">
    <property type="entry name" value="Anoctamin_N_fung"/>
</dbReference>
<feature type="transmembrane region" description="Helical" evidence="5">
    <location>
        <begin position="180"/>
        <end position="205"/>
    </location>
</feature>
<feature type="transmembrane region" description="Helical" evidence="5">
    <location>
        <begin position="369"/>
        <end position="390"/>
    </location>
</feature>
<protein>
    <submittedName>
        <fullName evidence="8">Uncharacterized protein</fullName>
    </submittedName>
</protein>
<reference evidence="8" key="1">
    <citation type="submission" date="2022-10" db="EMBL/GenBank/DDBJ databases">
        <title>Determination and structural analysis of whole genome sequence of Sarocladium strictum F4-1.</title>
        <authorList>
            <person name="Hu L."/>
            <person name="Jiang Y."/>
        </authorList>
    </citation>
    <scope>NUCLEOTIDE SEQUENCE</scope>
    <source>
        <strain evidence="8">F4-1</strain>
    </source>
</reference>
<organism evidence="8 9">
    <name type="scientific">Sarocladium strictum</name>
    <name type="common">Black bundle disease fungus</name>
    <name type="synonym">Acremonium strictum</name>
    <dbReference type="NCBI Taxonomy" id="5046"/>
    <lineage>
        <taxon>Eukaryota</taxon>
        <taxon>Fungi</taxon>
        <taxon>Dikarya</taxon>
        <taxon>Ascomycota</taxon>
        <taxon>Pezizomycotina</taxon>
        <taxon>Sordariomycetes</taxon>
        <taxon>Hypocreomycetidae</taxon>
        <taxon>Hypocreales</taxon>
        <taxon>Sarocladiaceae</taxon>
        <taxon>Sarocladium</taxon>
    </lineage>
</organism>
<dbReference type="GO" id="GO:0032541">
    <property type="term" value="C:cortical endoplasmic reticulum"/>
    <property type="evidence" value="ECO:0007669"/>
    <property type="project" value="TreeGrafter"/>
</dbReference>
<evidence type="ECO:0000256" key="1">
    <source>
        <dbReference type="ARBA" id="ARBA00004141"/>
    </source>
</evidence>
<comment type="subcellular location">
    <subcellularLocation>
        <location evidence="1">Membrane</location>
        <topology evidence="1">Multi-pass membrane protein</topology>
    </subcellularLocation>
</comment>
<name>A0AA39GIG1_SARSR</name>
<evidence type="ECO:0000259" key="7">
    <source>
        <dbReference type="Pfam" id="PF20877"/>
    </source>
</evidence>